<name>A0AA85JCR5_TRIRE</name>
<feature type="region of interest" description="Disordered" evidence="1">
    <location>
        <begin position="1"/>
        <end position="26"/>
    </location>
</feature>
<organism evidence="3 4">
    <name type="scientific">Trichobilharzia regenti</name>
    <name type="common">Nasal bird schistosome</name>
    <dbReference type="NCBI Taxonomy" id="157069"/>
    <lineage>
        <taxon>Eukaryota</taxon>
        <taxon>Metazoa</taxon>
        <taxon>Spiralia</taxon>
        <taxon>Lophotrochozoa</taxon>
        <taxon>Platyhelminthes</taxon>
        <taxon>Trematoda</taxon>
        <taxon>Digenea</taxon>
        <taxon>Strigeidida</taxon>
        <taxon>Schistosomatoidea</taxon>
        <taxon>Schistosomatidae</taxon>
        <taxon>Trichobilharzia</taxon>
    </lineage>
</organism>
<evidence type="ECO:0000313" key="3">
    <source>
        <dbReference type="Proteomes" id="UP000050795"/>
    </source>
</evidence>
<keyword evidence="3" id="KW-1185">Reference proteome</keyword>
<feature type="compositionally biased region" description="Polar residues" evidence="1">
    <location>
        <begin position="17"/>
        <end position="26"/>
    </location>
</feature>
<proteinExistence type="predicted"/>
<sequence>MPFGKSNKNQKMRNAKSDSALQQPQYDPKTNQKIVHGCVVCAFDRTLVDNTQPIQQDKLSDLLVSHLNKRRSHKARLLCLQDHMAFQKKSFLSKSLFHDKVMYKDIEHYFLCSEYPNIFMLSLKSEIPGSSYYETYKCKNVEDAKRLCNMVYEACQQPDKTIHDIPPVSHAQSLDVSSLKSKSLSHIDTQTSSDVVNKASLNRSLSQSLNDGWATPKLHDDSPIQSPLQSSMHSPLRSPLLSYQSPVPTPINQDSTIKPLMVTPVNTDNTAAYVSGEVDAVDMKKNTTYFDYDPVHGPQINEVGPIYMFMVRHPSQHDMLNLMNEP</sequence>
<evidence type="ECO:0000256" key="1">
    <source>
        <dbReference type="SAM" id="MobiDB-lite"/>
    </source>
</evidence>
<evidence type="ECO:0000259" key="2">
    <source>
        <dbReference type="Pfam" id="PF25356"/>
    </source>
</evidence>
<dbReference type="InterPro" id="IPR057376">
    <property type="entry name" value="PH_trem"/>
</dbReference>
<feature type="compositionally biased region" description="Polar residues" evidence="1">
    <location>
        <begin position="223"/>
        <end position="233"/>
    </location>
</feature>
<dbReference type="WBParaSite" id="TREG1_22750.1">
    <property type="protein sequence ID" value="TREG1_22750.1"/>
    <property type="gene ID" value="TREG1_22750"/>
</dbReference>
<feature type="region of interest" description="Disordered" evidence="1">
    <location>
        <begin position="211"/>
        <end position="237"/>
    </location>
</feature>
<evidence type="ECO:0000313" key="4">
    <source>
        <dbReference type="WBParaSite" id="TREG1_22750.1"/>
    </source>
</evidence>
<accession>A0AA85JCR5</accession>
<dbReference type="Proteomes" id="UP000050795">
    <property type="component" value="Unassembled WGS sequence"/>
</dbReference>
<protein>
    <recommendedName>
        <fullName evidence="2">Trematode PH-like domain-containing protein</fullName>
    </recommendedName>
</protein>
<dbReference type="AlphaFoldDB" id="A0AA85JCR5"/>
<reference evidence="4" key="2">
    <citation type="submission" date="2023-11" db="UniProtKB">
        <authorList>
            <consortium name="WormBaseParasite"/>
        </authorList>
    </citation>
    <scope>IDENTIFICATION</scope>
</reference>
<feature type="domain" description="Trematode PH-like" evidence="2">
    <location>
        <begin position="30"/>
        <end position="160"/>
    </location>
</feature>
<dbReference type="Pfam" id="PF25356">
    <property type="entry name" value="PH_trem"/>
    <property type="match status" value="1"/>
</dbReference>
<reference evidence="3" key="1">
    <citation type="submission" date="2022-06" db="EMBL/GenBank/DDBJ databases">
        <authorList>
            <person name="Berger JAMES D."/>
            <person name="Berger JAMES D."/>
        </authorList>
    </citation>
    <scope>NUCLEOTIDE SEQUENCE [LARGE SCALE GENOMIC DNA]</scope>
</reference>